<name>A0A8K0ITC8_COCNU</name>
<keyword evidence="7 14" id="KW-0862">Zinc</keyword>
<comment type="caution">
    <text evidence="16">The sequence shown here is derived from an EMBL/GenBank/DDBJ whole genome shotgun (WGS) entry which is preliminary data.</text>
</comment>
<dbReference type="InterPro" id="IPR011032">
    <property type="entry name" value="GroES-like_sf"/>
</dbReference>
<comment type="catalytic activity">
    <reaction evidence="11">
        <text>(E)-caffeyl alcohol + NADP(+) = (E)-caffeyl aldehyde + NADPH + H(+)</text>
        <dbReference type="Rhea" id="RHEA:45728"/>
        <dbReference type="ChEBI" id="CHEBI:15378"/>
        <dbReference type="ChEBI" id="CHEBI:28323"/>
        <dbReference type="ChEBI" id="CHEBI:31334"/>
        <dbReference type="ChEBI" id="CHEBI:57783"/>
        <dbReference type="ChEBI" id="CHEBI:58349"/>
    </reaction>
    <physiologicalReaction direction="right-to-left" evidence="11">
        <dbReference type="Rhea" id="RHEA:45730"/>
    </physiologicalReaction>
</comment>
<comment type="catalytic activity">
    <reaction evidence="9">
        <text>(E)-4-coumaroyl alcohol + NADP(+) = (E)-4-coumaraldehyde + NADPH + H(+)</text>
        <dbReference type="Rhea" id="RHEA:45724"/>
        <dbReference type="ChEBI" id="CHEBI:15378"/>
        <dbReference type="ChEBI" id="CHEBI:28353"/>
        <dbReference type="ChEBI" id="CHEBI:57783"/>
        <dbReference type="ChEBI" id="CHEBI:58349"/>
        <dbReference type="ChEBI" id="CHEBI:64555"/>
        <dbReference type="EC" id="1.1.1.195"/>
    </reaction>
    <physiologicalReaction direction="right-to-left" evidence="9">
        <dbReference type="Rhea" id="RHEA:45726"/>
    </physiologicalReaction>
</comment>
<evidence type="ECO:0000256" key="7">
    <source>
        <dbReference type="ARBA" id="ARBA00022833"/>
    </source>
</evidence>
<sequence>MEQSKMAFGLKARDATGVLSPFSFTLRDKRDDDITLKILYCGICHTDLSTIKNEWGNARYPVVPGHEIVGVVTEVGSSVQKFKVGDSVGVGYYISSCLSCDNCKQDWENYCPKIVKTFNHSHPDGTTTYGGFSDKFVVNEHFAVRIPTNLPLDKVAPLMCAGITVYTPLKEHGLGQPGKHVGVVGLGGLGHLAVKFAKAFGAKVTVISTSTSKEKEAIEKLGADSFIVSRDPEQMKAAMGTMDGILDTASADHSLMPLIALLKIRGKLIALGGMTKPVEIGMFHLMLGAKIVAGSIIGGVKGIQEMLYFAEEHNITADVEVVGMDDVNVAMERLQKGDVRYRFVIDVANTITMSNSRI</sequence>
<comment type="similarity">
    <text evidence="14">Belongs to the zinc-containing alcohol dehydrogenase family.</text>
</comment>
<comment type="catalytic activity">
    <reaction evidence="10">
        <text>(E)-sinapyl alcohol + NADP(+) = (E)-sinapaldehyde + NADPH + H(+)</text>
        <dbReference type="Rhea" id="RHEA:45704"/>
        <dbReference type="ChEBI" id="CHEBI:15378"/>
        <dbReference type="ChEBI" id="CHEBI:27949"/>
        <dbReference type="ChEBI" id="CHEBI:57783"/>
        <dbReference type="ChEBI" id="CHEBI:58349"/>
        <dbReference type="ChEBI" id="CHEBI:64557"/>
        <dbReference type="EC" id="1.1.1.195"/>
    </reaction>
    <physiologicalReaction direction="right-to-left" evidence="10">
        <dbReference type="Rhea" id="RHEA:45706"/>
    </physiologicalReaction>
</comment>
<dbReference type="GO" id="GO:0045551">
    <property type="term" value="F:cinnamyl-alcohol dehydrogenase activity"/>
    <property type="evidence" value="ECO:0007669"/>
    <property type="project" value="UniProtKB-EC"/>
</dbReference>
<accession>A0A8K0ITC8</accession>
<proteinExistence type="inferred from homology"/>
<dbReference type="InterPro" id="IPR047109">
    <property type="entry name" value="CAD-like"/>
</dbReference>
<dbReference type="InterPro" id="IPR013149">
    <property type="entry name" value="ADH-like_C"/>
</dbReference>
<dbReference type="InterPro" id="IPR002328">
    <property type="entry name" value="ADH_Zn_CS"/>
</dbReference>
<dbReference type="InterPro" id="IPR036291">
    <property type="entry name" value="NAD(P)-bd_dom_sf"/>
</dbReference>
<dbReference type="AlphaFoldDB" id="A0A8K0ITC8"/>
<reference evidence="16" key="1">
    <citation type="journal article" date="2017" name="Gigascience">
        <title>The genome draft of coconut (Cocos nucifera).</title>
        <authorList>
            <person name="Xiao Y."/>
            <person name="Xu P."/>
            <person name="Fan H."/>
            <person name="Baudouin L."/>
            <person name="Xia W."/>
            <person name="Bocs S."/>
            <person name="Xu J."/>
            <person name="Li Q."/>
            <person name="Guo A."/>
            <person name="Zhou L."/>
            <person name="Li J."/>
            <person name="Wu Y."/>
            <person name="Ma Z."/>
            <person name="Armero A."/>
            <person name="Issali A.E."/>
            <person name="Liu N."/>
            <person name="Peng M."/>
            <person name="Yang Y."/>
        </authorList>
    </citation>
    <scope>NUCLEOTIDE SEQUENCE</scope>
    <source>
        <tissue evidence="16">Spear leaf of Hainan Tall coconut</tissue>
    </source>
</reference>
<reference evidence="16" key="2">
    <citation type="submission" date="2019-07" db="EMBL/GenBank/DDBJ databases">
        <authorList>
            <person name="Yang Y."/>
            <person name="Bocs S."/>
            <person name="Baudouin L."/>
        </authorList>
    </citation>
    <scope>NUCLEOTIDE SEQUENCE</scope>
    <source>
        <tissue evidence="16">Spear leaf of Hainan Tall coconut</tissue>
    </source>
</reference>
<feature type="domain" description="Enoyl reductase (ER)" evidence="15">
    <location>
        <begin position="17"/>
        <end position="345"/>
    </location>
</feature>
<evidence type="ECO:0000256" key="4">
    <source>
        <dbReference type="ARBA" id="ARBA00013171"/>
    </source>
</evidence>
<dbReference type="FunFam" id="3.90.180.10:FF:000004">
    <property type="entry name" value="probable cinnamyl alcohol dehydrogenase"/>
    <property type="match status" value="1"/>
</dbReference>
<evidence type="ECO:0000259" key="15">
    <source>
        <dbReference type="SMART" id="SM00829"/>
    </source>
</evidence>
<dbReference type="InterPro" id="IPR013154">
    <property type="entry name" value="ADH-like_N"/>
</dbReference>
<evidence type="ECO:0000256" key="9">
    <source>
        <dbReference type="ARBA" id="ARBA00047329"/>
    </source>
</evidence>
<dbReference type="SUPFAM" id="SSF51735">
    <property type="entry name" value="NAD(P)-binding Rossmann-fold domains"/>
    <property type="match status" value="1"/>
</dbReference>
<dbReference type="OrthoDB" id="1879366at2759"/>
<dbReference type="Gene3D" id="3.90.180.10">
    <property type="entry name" value="Medium-chain alcohol dehydrogenases, catalytic domain"/>
    <property type="match status" value="1"/>
</dbReference>
<dbReference type="FunFam" id="3.40.50.720:FF:000022">
    <property type="entry name" value="Cinnamyl alcohol dehydrogenase"/>
    <property type="match status" value="1"/>
</dbReference>
<comment type="catalytic activity">
    <reaction evidence="12">
        <text>(E)-coniferol + NADP(+) = (E)-coniferaldehyde + NADPH + H(+)</text>
        <dbReference type="Rhea" id="RHEA:22444"/>
        <dbReference type="ChEBI" id="CHEBI:15378"/>
        <dbReference type="ChEBI" id="CHEBI:16547"/>
        <dbReference type="ChEBI" id="CHEBI:17745"/>
        <dbReference type="ChEBI" id="CHEBI:57783"/>
        <dbReference type="ChEBI" id="CHEBI:58349"/>
        <dbReference type="EC" id="1.1.1.195"/>
    </reaction>
    <physiologicalReaction direction="right-to-left" evidence="12">
        <dbReference type="Rhea" id="RHEA:22446"/>
    </physiologicalReaction>
</comment>
<dbReference type="GO" id="GO:0008270">
    <property type="term" value="F:zinc ion binding"/>
    <property type="evidence" value="ECO:0007669"/>
    <property type="project" value="InterPro"/>
</dbReference>
<comment type="cofactor">
    <cofactor evidence="1 14">
        <name>Zn(2+)</name>
        <dbReference type="ChEBI" id="CHEBI:29105"/>
    </cofactor>
</comment>
<dbReference type="CDD" id="cd05283">
    <property type="entry name" value="CAD1"/>
    <property type="match status" value="1"/>
</dbReference>
<dbReference type="SUPFAM" id="SSF50129">
    <property type="entry name" value="GroES-like"/>
    <property type="match status" value="1"/>
</dbReference>
<evidence type="ECO:0000256" key="11">
    <source>
        <dbReference type="ARBA" id="ARBA00049226"/>
    </source>
</evidence>
<evidence type="ECO:0000313" key="16">
    <source>
        <dbReference type="EMBL" id="KAG1366565.1"/>
    </source>
</evidence>
<dbReference type="EMBL" id="CM017884">
    <property type="protein sequence ID" value="KAG1366565.1"/>
    <property type="molecule type" value="Genomic_DNA"/>
</dbReference>
<evidence type="ECO:0000256" key="13">
    <source>
        <dbReference type="ARBA" id="ARBA00049332"/>
    </source>
</evidence>
<organism evidence="16 17">
    <name type="scientific">Cocos nucifera</name>
    <name type="common">Coconut palm</name>
    <dbReference type="NCBI Taxonomy" id="13894"/>
    <lineage>
        <taxon>Eukaryota</taxon>
        <taxon>Viridiplantae</taxon>
        <taxon>Streptophyta</taxon>
        <taxon>Embryophyta</taxon>
        <taxon>Tracheophyta</taxon>
        <taxon>Spermatophyta</taxon>
        <taxon>Magnoliopsida</taxon>
        <taxon>Liliopsida</taxon>
        <taxon>Arecaceae</taxon>
        <taxon>Arecoideae</taxon>
        <taxon>Cocoseae</taxon>
        <taxon>Attaleinae</taxon>
        <taxon>Cocos</taxon>
    </lineage>
</organism>
<dbReference type="Proteomes" id="UP000797356">
    <property type="component" value="Chromosome 13"/>
</dbReference>
<dbReference type="EC" id="1.1.1.195" evidence="4"/>
<dbReference type="Gene3D" id="3.40.50.720">
    <property type="entry name" value="NAD(P)-binding Rossmann-like Domain"/>
    <property type="match status" value="1"/>
</dbReference>
<evidence type="ECO:0000256" key="10">
    <source>
        <dbReference type="ARBA" id="ARBA00048379"/>
    </source>
</evidence>
<protein>
    <recommendedName>
        <fullName evidence="4">cinnamyl-alcohol dehydrogenase</fullName>
        <ecNumber evidence="4">1.1.1.195</ecNumber>
    </recommendedName>
</protein>
<evidence type="ECO:0000256" key="2">
    <source>
        <dbReference type="ARBA" id="ARBA00004928"/>
    </source>
</evidence>
<dbReference type="SMART" id="SM00829">
    <property type="entry name" value="PKS_ER"/>
    <property type="match status" value="1"/>
</dbReference>
<comment type="subunit">
    <text evidence="3">Homodimer.</text>
</comment>
<comment type="pathway">
    <text evidence="2">Aromatic compound metabolism; phenylpropanoid biosynthesis.</text>
</comment>
<dbReference type="PROSITE" id="PS00059">
    <property type="entry name" value="ADH_ZINC"/>
    <property type="match status" value="1"/>
</dbReference>
<dbReference type="Pfam" id="PF08240">
    <property type="entry name" value="ADH_N"/>
    <property type="match status" value="1"/>
</dbReference>
<evidence type="ECO:0000256" key="1">
    <source>
        <dbReference type="ARBA" id="ARBA00001947"/>
    </source>
</evidence>
<comment type="catalytic activity">
    <reaction evidence="13">
        <text>(E)-cinnamyl alcohol + NADP(+) = (E)-cinnamaldehyde + NADPH + H(+)</text>
        <dbReference type="Rhea" id="RHEA:10392"/>
        <dbReference type="ChEBI" id="CHEBI:15378"/>
        <dbReference type="ChEBI" id="CHEBI:16731"/>
        <dbReference type="ChEBI" id="CHEBI:33227"/>
        <dbReference type="ChEBI" id="CHEBI:57783"/>
        <dbReference type="ChEBI" id="CHEBI:58349"/>
        <dbReference type="EC" id="1.1.1.195"/>
    </reaction>
    <physiologicalReaction direction="right-to-left" evidence="13">
        <dbReference type="Rhea" id="RHEA:10394"/>
    </physiologicalReaction>
</comment>
<keyword evidence="17" id="KW-1185">Reference proteome</keyword>
<dbReference type="GO" id="GO:0009809">
    <property type="term" value="P:lignin biosynthetic process"/>
    <property type="evidence" value="ECO:0007669"/>
    <property type="project" value="UniProtKB-KW"/>
</dbReference>
<keyword evidence="5 14" id="KW-0479">Metal-binding</keyword>
<evidence type="ECO:0000256" key="5">
    <source>
        <dbReference type="ARBA" id="ARBA00022723"/>
    </source>
</evidence>
<dbReference type="PANTHER" id="PTHR42683">
    <property type="entry name" value="ALDEHYDE REDUCTASE"/>
    <property type="match status" value="1"/>
</dbReference>
<evidence type="ECO:0000256" key="14">
    <source>
        <dbReference type="RuleBase" id="RU361277"/>
    </source>
</evidence>
<keyword evidence="6" id="KW-0438">Lignin biosynthesis</keyword>
<evidence type="ECO:0000256" key="12">
    <source>
        <dbReference type="ARBA" id="ARBA00049311"/>
    </source>
</evidence>
<evidence type="ECO:0000256" key="8">
    <source>
        <dbReference type="ARBA" id="ARBA00023002"/>
    </source>
</evidence>
<evidence type="ECO:0000256" key="3">
    <source>
        <dbReference type="ARBA" id="ARBA00011738"/>
    </source>
</evidence>
<dbReference type="Pfam" id="PF00107">
    <property type="entry name" value="ADH_zinc_N"/>
    <property type="match status" value="1"/>
</dbReference>
<keyword evidence="8" id="KW-0560">Oxidoreductase</keyword>
<evidence type="ECO:0000313" key="17">
    <source>
        <dbReference type="Proteomes" id="UP000797356"/>
    </source>
</evidence>
<dbReference type="InterPro" id="IPR020843">
    <property type="entry name" value="ER"/>
</dbReference>
<gene>
    <name evidence="16" type="ORF">COCNU_13G003550</name>
</gene>
<evidence type="ECO:0000256" key="6">
    <source>
        <dbReference type="ARBA" id="ARBA00022733"/>
    </source>
</evidence>